<evidence type="ECO:0000313" key="1">
    <source>
        <dbReference type="EMBL" id="TYP77470.1"/>
    </source>
</evidence>
<organism evidence="1 2">
    <name type="scientific">Paenibacillus methanolicus</name>
    <dbReference type="NCBI Taxonomy" id="582686"/>
    <lineage>
        <taxon>Bacteria</taxon>
        <taxon>Bacillati</taxon>
        <taxon>Bacillota</taxon>
        <taxon>Bacilli</taxon>
        <taxon>Bacillales</taxon>
        <taxon>Paenibacillaceae</taxon>
        <taxon>Paenibacillus</taxon>
    </lineage>
</organism>
<name>A0A5S5CGJ6_9BACL</name>
<proteinExistence type="predicted"/>
<accession>A0A5S5CGJ6</accession>
<dbReference type="AlphaFoldDB" id="A0A5S5CGJ6"/>
<comment type="caution">
    <text evidence="1">The sequence shown here is derived from an EMBL/GenBank/DDBJ whole genome shotgun (WGS) entry which is preliminary data.</text>
</comment>
<dbReference type="Proteomes" id="UP000323257">
    <property type="component" value="Unassembled WGS sequence"/>
</dbReference>
<sequence>MANVIQSGRMYDKGNYARTYTEIPASNPGRAWRDGMVSGNGENGYVTSGAPYTDHFIRSACRCQTECFAA</sequence>
<protein>
    <submittedName>
        <fullName evidence="1">Uncharacterized protein</fullName>
    </submittedName>
</protein>
<reference evidence="1 2" key="1">
    <citation type="submission" date="2019-07" db="EMBL/GenBank/DDBJ databases">
        <title>Genomic Encyclopedia of Type Strains, Phase III (KMG-III): the genomes of soil and plant-associated and newly described type strains.</title>
        <authorList>
            <person name="Whitman W."/>
        </authorList>
    </citation>
    <scope>NUCLEOTIDE SEQUENCE [LARGE SCALE GENOMIC DNA]</scope>
    <source>
        <strain evidence="1 2">BL24</strain>
    </source>
</reference>
<dbReference type="RefSeq" id="WP_246183233.1">
    <property type="nucleotide sequence ID" value="NZ_VNHS01000002.1"/>
</dbReference>
<dbReference type="EMBL" id="VNHS01000002">
    <property type="protein sequence ID" value="TYP77470.1"/>
    <property type="molecule type" value="Genomic_DNA"/>
</dbReference>
<gene>
    <name evidence="1" type="ORF">BCM02_10230</name>
</gene>
<keyword evidence="2" id="KW-1185">Reference proteome</keyword>
<evidence type="ECO:0000313" key="2">
    <source>
        <dbReference type="Proteomes" id="UP000323257"/>
    </source>
</evidence>